<evidence type="ECO:0000313" key="2">
    <source>
        <dbReference type="EMBL" id="MCI37718.1"/>
    </source>
</evidence>
<comment type="caution">
    <text evidence="2">The sequence shown here is derived from an EMBL/GenBank/DDBJ whole genome shotgun (WGS) entry which is preliminary data.</text>
</comment>
<dbReference type="AlphaFoldDB" id="A0A392RM57"/>
<feature type="chain" id="PRO_5017312292" evidence="1">
    <location>
        <begin position="20"/>
        <end position="59"/>
    </location>
</feature>
<evidence type="ECO:0000256" key="1">
    <source>
        <dbReference type="SAM" id="SignalP"/>
    </source>
</evidence>
<accession>A0A392RM57</accession>
<keyword evidence="1" id="KW-0732">Signal</keyword>
<name>A0A392RM57_9FABA</name>
<evidence type="ECO:0000313" key="3">
    <source>
        <dbReference type="Proteomes" id="UP000265520"/>
    </source>
</evidence>
<sequence>AALIVCVLVLELIVRQFPAFVIELTVWGLHKEIENKEVNVADKEAEAKHQQHLARFCRK</sequence>
<feature type="signal peptide" evidence="1">
    <location>
        <begin position="1"/>
        <end position="19"/>
    </location>
</feature>
<reference evidence="2 3" key="1">
    <citation type="journal article" date="2018" name="Front. Plant Sci.">
        <title>Red Clover (Trifolium pratense) and Zigzag Clover (T. medium) - A Picture of Genomic Similarities and Differences.</title>
        <authorList>
            <person name="Dluhosova J."/>
            <person name="Istvanek J."/>
            <person name="Nedelnik J."/>
            <person name="Repkova J."/>
        </authorList>
    </citation>
    <scope>NUCLEOTIDE SEQUENCE [LARGE SCALE GENOMIC DNA]</scope>
    <source>
        <strain evidence="3">cv. 10/8</strain>
        <tissue evidence="2">Leaf</tissue>
    </source>
</reference>
<feature type="non-terminal residue" evidence="2">
    <location>
        <position position="1"/>
    </location>
</feature>
<keyword evidence="3" id="KW-1185">Reference proteome</keyword>
<dbReference type="EMBL" id="LXQA010247641">
    <property type="protein sequence ID" value="MCI37718.1"/>
    <property type="molecule type" value="Genomic_DNA"/>
</dbReference>
<dbReference type="Proteomes" id="UP000265520">
    <property type="component" value="Unassembled WGS sequence"/>
</dbReference>
<protein>
    <submittedName>
        <fullName evidence="2">Uncharacterized protein</fullName>
    </submittedName>
</protein>
<organism evidence="2 3">
    <name type="scientific">Trifolium medium</name>
    <dbReference type="NCBI Taxonomy" id="97028"/>
    <lineage>
        <taxon>Eukaryota</taxon>
        <taxon>Viridiplantae</taxon>
        <taxon>Streptophyta</taxon>
        <taxon>Embryophyta</taxon>
        <taxon>Tracheophyta</taxon>
        <taxon>Spermatophyta</taxon>
        <taxon>Magnoliopsida</taxon>
        <taxon>eudicotyledons</taxon>
        <taxon>Gunneridae</taxon>
        <taxon>Pentapetalae</taxon>
        <taxon>rosids</taxon>
        <taxon>fabids</taxon>
        <taxon>Fabales</taxon>
        <taxon>Fabaceae</taxon>
        <taxon>Papilionoideae</taxon>
        <taxon>50 kb inversion clade</taxon>
        <taxon>NPAAA clade</taxon>
        <taxon>Hologalegina</taxon>
        <taxon>IRL clade</taxon>
        <taxon>Trifolieae</taxon>
        <taxon>Trifolium</taxon>
    </lineage>
</organism>
<proteinExistence type="predicted"/>